<dbReference type="Pfam" id="PF07963">
    <property type="entry name" value="N_methyl"/>
    <property type="match status" value="1"/>
</dbReference>
<evidence type="ECO:0000256" key="1">
    <source>
        <dbReference type="SAM" id="MobiDB-lite"/>
    </source>
</evidence>
<reference evidence="3 4" key="1">
    <citation type="submission" date="2018-08" db="EMBL/GenBank/DDBJ databases">
        <title>Draft genome sequence of Psychrilyobacter sp. strain SD5 isolated from Black Sea water.</title>
        <authorList>
            <person name="Yadav S."/>
            <person name="Villanueva L."/>
            <person name="Damste J.S.S."/>
        </authorList>
    </citation>
    <scope>NUCLEOTIDE SEQUENCE [LARGE SCALE GENOMIC DNA]</scope>
    <source>
        <strain evidence="3 4">SD5</strain>
    </source>
</reference>
<dbReference type="EMBL" id="QUAJ01000013">
    <property type="protein sequence ID" value="REI41057.1"/>
    <property type="molecule type" value="Genomic_DNA"/>
</dbReference>
<accession>A0ABX9KGJ5</accession>
<protein>
    <recommendedName>
        <fullName evidence="5">Prepilin-type N-terminal cleavage/methylation domain-containing protein</fullName>
    </recommendedName>
</protein>
<keyword evidence="4" id="KW-1185">Reference proteome</keyword>
<keyword evidence="2" id="KW-0812">Transmembrane</keyword>
<evidence type="ECO:0008006" key="5">
    <source>
        <dbReference type="Google" id="ProtNLM"/>
    </source>
</evidence>
<name>A0ABX9KGJ5_9FUSO</name>
<gene>
    <name evidence="3" type="ORF">DYH56_08455</name>
</gene>
<keyword evidence="2" id="KW-0472">Membrane</keyword>
<dbReference type="InterPro" id="IPR012902">
    <property type="entry name" value="N_methyl_site"/>
</dbReference>
<evidence type="ECO:0000313" key="4">
    <source>
        <dbReference type="Proteomes" id="UP000263486"/>
    </source>
</evidence>
<feature type="region of interest" description="Disordered" evidence="1">
    <location>
        <begin position="139"/>
        <end position="159"/>
    </location>
</feature>
<evidence type="ECO:0000313" key="3">
    <source>
        <dbReference type="EMBL" id="REI41057.1"/>
    </source>
</evidence>
<sequence length="204" mass="22476">MMSVERTENRRNKKKTGYSLIEALVALGILLLGIVPVVTVATQAMLFHHRASETEEAARISQTMIDYIKSRGYDNLDPLGGTKYSLSSTSGGAFTVDGFGSSFGISQDLVLLNSKGINLNEASFYVVMDKDKNIAKLKKSDGSDDTYTDPVTGETPAGPKDMYREDLIYGKFIFGFGDTDTAKKTGREKEMETTFIITPIENWK</sequence>
<keyword evidence="2" id="KW-1133">Transmembrane helix</keyword>
<feature type="transmembrane region" description="Helical" evidence="2">
    <location>
        <begin position="20"/>
        <end position="41"/>
    </location>
</feature>
<proteinExistence type="predicted"/>
<organism evidence="3 4">
    <name type="scientific">Psychrilyobacter piezotolerans</name>
    <dbReference type="NCBI Taxonomy" id="2293438"/>
    <lineage>
        <taxon>Bacteria</taxon>
        <taxon>Fusobacteriati</taxon>
        <taxon>Fusobacteriota</taxon>
        <taxon>Fusobacteriia</taxon>
        <taxon>Fusobacteriales</taxon>
        <taxon>Fusobacteriaceae</taxon>
        <taxon>Psychrilyobacter</taxon>
    </lineage>
</organism>
<evidence type="ECO:0000256" key="2">
    <source>
        <dbReference type="SAM" id="Phobius"/>
    </source>
</evidence>
<dbReference type="Proteomes" id="UP000263486">
    <property type="component" value="Unassembled WGS sequence"/>
</dbReference>
<comment type="caution">
    <text evidence="3">The sequence shown here is derived from an EMBL/GenBank/DDBJ whole genome shotgun (WGS) entry which is preliminary data.</text>
</comment>